<dbReference type="InterPro" id="IPR011333">
    <property type="entry name" value="SKP1/BTB/POZ_sf"/>
</dbReference>
<dbReference type="InterPro" id="IPR000210">
    <property type="entry name" value="BTB/POZ_dom"/>
</dbReference>
<accession>A0A2H3JJX1</accession>
<dbReference type="AlphaFoldDB" id="A0A2H3JJX1"/>
<dbReference type="PROSITE" id="PS50097">
    <property type="entry name" value="BTB"/>
    <property type="match status" value="1"/>
</dbReference>
<protein>
    <recommendedName>
        <fullName evidence="1">BTB domain-containing protein</fullName>
    </recommendedName>
</protein>
<feature type="domain" description="BTB" evidence="1">
    <location>
        <begin position="19"/>
        <end position="86"/>
    </location>
</feature>
<name>A0A2H3JJX1_WOLCO</name>
<dbReference type="OrthoDB" id="3164835at2759"/>
<dbReference type="STRING" id="742152.A0A2H3JJX1"/>
<evidence type="ECO:0000259" key="1">
    <source>
        <dbReference type="PROSITE" id="PS50097"/>
    </source>
</evidence>
<proteinExistence type="predicted"/>
<dbReference type="CDD" id="cd18186">
    <property type="entry name" value="BTB_POZ_ZBTB_KLHL-like"/>
    <property type="match status" value="1"/>
</dbReference>
<dbReference type="SMART" id="SM00225">
    <property type="entry name" value="BTB"/>
    <property type="match status" value="1"/>
</dbReference>
<dbReference type="EMBL" id="KB467876">
    <property type="protein sequence ID" value="PCH36307.1"/>
    <property type="molecule type" value="Genomic_DNA"/>
</dbReference>
<evidence type="ECO:0000313" key="2">
    <source>
        <dbReference type="EMBL" id="PCH36307.1"/>
    </source>
</evidence>
<organism evidence="2 3">
    <name type="scientific">Wolfiporia cocos (strain MD-104)</name>
    <name type="common">Brown rot fungus</name>
    <dbReference type="NCBI Taxonomy" id="742152"/>
    <lineage>
        <taxon>Eukaryota</taxon>
        <taxon>Fungi</taxon>
        <taxon>Dikarya</taxon>
        <taxon>Basidiomycota</taxon>
        <taxon>Agaricomycotina</taxon>
        <taxon>Agaricomycetes</taxon>
        <taxon>Polyporales</taxon>
        <taxon>Phaeolaceae</taxon>
        <taxon>Wolfiporia</taxon>
    </lineage>
</organism>
<reference evidence="2 3" key="1">
    <citation type="journal article" date="2012" name="Science">
        <title>The Paleozoic origin of enzymatic lignin decomposition reconstructed from 31 fungal genomes.</title>
        <authorList>
            <person name="Floudas D."/>
            <person name="Binder M."/>
            <person name="Riley R."/>
            <person name="Barry K."/>
            <person name="Blanchette R.A."/>
            <person name="Henrissat B."/>
            <person name="Martinez A.T."/>
            <person name="Otillar R."/>
            <person name="Spatafora J.W."/>
            <person name="Yadav J.S."/>
            <person name="Aerts A."/>
            <person name="Benoit I."/>
            <person name="Boyd A."/>
            <person name="Carlson A."/>
            <person name="Copeland A."/>
            <person name="Coutinho P.M."/>
            <person name="de Vries R.P."/>
            <person name="Ferreira P."/>
            <person name="Findley K."/>
            <person name="Foster B."/>
            <person name="Gaskell J."/>
            <person name="Glotzer D."/>
            <person name="Gorecki P."/>
            <person name="Heitman J."/>
            <person name="Hesse C."/>
            <person name="Hori C."/>
            <person name="Igarashi K."/>
            <person name="Jurgens J.A."/>
            <person name="Kallen N."/>
            <person name="Kersten P."/>
            <person name="Kohler A."/>
            <person name="Kuees U."/>
            <person name="Kumar T.K.A."/>
            <person name="Kuo A."/>
            <person name="LaButti K."/>
            <person name="Larrondo L.F."/>
            <person name="Lindquist E."/>
            <person name="Ling A."/>
            <person name="Lombard V."/>
            <person name="Lucas S."/>
            <person name="Lundell T."/>
            <person name="Martin R."/>
            <person name="McLaughlin D.J."/>
            <person name="Morgenstern I."/>
            <person name="Morin E."/>
            <person name="Murat C."/>
            <person name="Nagy L.G."/>
            <person name="Nolan M."/>
            <person name="Ohm R.A."/>
            <person name="Patyshakuliyeva A."/>
            <person name="Rokas A."/>
            <person name="Ruiz-Duenas F.J."/>
            <person name="Sabat G."/>
            <person name="Salamov A."/>
            <person name="Samejima M."/>
            <person name="Schmutz J."/>
            <person name="Slot J.C."/>
            <person name="St John F."/>
            <person name="Stenlid J."/>
            <person name="Sun H."/>
            <person name="Sun S."/>
            <person name="Syed K."/>
            <person name="Tsang A."/>
            <person name="Wiebenga A."/>
            <person name="Young D."/>
            <person name="Pisabarro A."/>
            <person name="Eastwood D.C."/>
            <person name="Martin F."/>
            <person name="Cullen D."/>
            <person name="Grigoriev I.V."/>
            <person name="Hibbett D.S."/>
        </authorList>
    </citation>
    <scope>NUCLEOTIDE SEQUENCE [LARGE SCALE GENOMIC DNA]</scope>
    <source>
        <strain evidence="2 3">MD-104</strain>
    </source>
</reference>
<dbReference type="Pfam" id="PF00651">
    <property type="entry name" value="BTB"/>
    <property type="match status" value="1"/>
</dbReference>
<dbReference type="OMA" id="MCEETES"/>
<evidence type="ECO:0000313" key="3">
    <source>
        <dbReference type="Proteomes" id="UP000218811"/>
    </source>
</evidence>
<dbReference type="Gene3D" id="3.30.710.10">
    <property type="entry name" value="Potassium Channel Kv1.1, Chain A"/>
    <property type="match status" value="1"/>
</dbReference>
<sequence>MQAGVEGHVAYLPFSDVLADVILRSSNGVSFRVHSRILCEASPTCFEGMFSIPPPKDAQNDTLDGLPFIDCTEDDSTLDKLLRICYPTTDPSFQRLNDVEAVMEAATKYDMEHAQEYCMKELFQARFLDTNPISVFAVVYEFDMISEAKVAAKATLHLDSAAFVRCMQTSPIRMLPSAIVDLVGYRDACGRAVTRALQRDSWNKVVLGQWHSSPLGYIPCDECDDYSGFSEYVDGLDADAYHAFACQLLNPPEAPIRPKDLADQLSRAARRDFESSFKDNCSTCQQALLREVTSFSEHVARTIDACINKVPFILSF</sequence>
<dbReference type="Proteomes" id="UP000218811">
    <property type="component" value="Unassembled WGS sequence"/>
</dbReference>
<gene>
    <name evidence="2" type="ORF">WOLCODRAFT_140325</name>
</gene>
<keyword evidence="3" id="KW-1185">Reference proteome</keyword>
<dbReference type="SUPFAM" id="SSF54695">
    <property type="entry name" value="POZ domain"/>
    <property type="match status" value="1"/>
</dbReference>